<dbReference type="Proteomes" id="UP000233517">
    <property type="component" value="Unassembled WGS sequence"/>
</dbReference>
<evidence type="ECO:0000313" key="7">
    <source>
        <dbReference type="Proteomes" id="UP000233517"/>
    </source>
</evidence>
<comment type="subcellular location">
    <subcellularLocation>
        <location evidence="3">Cytoplasm</location>
    </subcellularLocation>
</comment>
<feature type="coiled-coil region" evidence="4">
    <location>
        <begin position="113"/>
        <end position="183"/>
    </location>
</feature>
<comment type="caution">
    <text evidence="6">The sequence shown here is derived from an EMBL/GenBank/DDBJ whole genome shotgun (WGS) entry which is preliminary data.</text>
</comment>
<dbReference type="FunFam" id="3.30.1360.40:FF:000001">
    <property type="entry name" value="Ribosome-recycling factor"/>
    <property type="match status" value="1"/>
</dbReference>
<evidence type="ECO:0000256" key="2">
    <source>
        <dbReference type="ARBA" id="ARBA00022917"/>
    </source>
</evidence>
<dbReference type="PANTHER" id="PTHR20982">
    <property type="entry name" value="RIBOSOME RECYCLING FACTOR"/>
    <property type="match status" value="1"/>
</dbReference>
<dbReference type="InterPro" id="IPR023584">
    <property type="entry name" value="Ribosome_recyc_fac_dom"/>
</dbReference>
<comment type="function">
    <text evidence="3">Responsible for the release of ribosomes from messenger RNA at the termination of protein biosynthesis. May increase the efficiency of translation by recycling ribosomes from one round of translation to another.</text>
</comment>
<dbReference type="EMBL" id="PHAI01000001">
    <property type="protein sequence ID" value="PKM91820.1"/>
    <property type="molecule type" value="Genomic_DNA"/>
</dbReference>
<organism evidence="6 7">
    <name type="scientific">Candidatus Falkowbacteria bacterium HGW-Falkowbacteria-1</name>
    <dbReference type="NCBI Taxonomy" id="2013768"/>
    <lineage>
        <taxon>Bacteria</taxon>
        <taxon>Candidatus Falkowiibacteriota</taxon>
    </lineage>
</organism>
<name>A0A2N2EAS5_9BACT</name>
<reference evidence="6 7" key="1">
    <citation type="journal article" date="2017" name="ISME J.">
        <title>Potential for microbial H2 and metal transformations associated with novel bacteria and archaea in deep terrestrial subsurface sediments.</title>
        <authorList>
            <person name="Hernsdorf A.W."/>
            <person name="Amano Y."/>
            <person name="Miyakawa K."/>
            <person name="Ise K."/>
            <person name="Suzuki Y."/>
            <person name="Anantharaman K."/>
            <person name="Probst A."/>
            <person name="Burstein D."/>
            <person name="Thomas B.C."/>
            <person name="Banfield J.F."/>
        </authorList>
    </citation>
    <scope>NUCLEOTIDE SEQUENCE [LARGE SCALE GENOMIC DNA]</scope>
    <source>
        <strain evidence="6">HGW-Falkowbacteria-1</strain>
    </source>
</reference>
<keyword evidence="2 3" id="KW-0648">Protein biosynthesis</keyword>
<dbReference type="GO" id="GO:0006415">
    <property type="term" value="P:translational termination"/>
    <property type="evidence" value="ECO:0007669"/>
    <property type="project" value="UniProtKB-UniRule"/>
</dbReference>
<evidence type="ECO:0000256" key="3">
    <source>
        <dbReference type="HAMAP-Rule" id="MF_00040"/>
    </source>
</evidence>
<gene>
    <name evidence="3" type="primary">frr</name>
    <name evidence="6" type="ORF">CVU82_01275</name>
</gene>
<dbReference type="InterPro" id="IPR002661">
    <property type="entry name" value="Ribosome_recyc_fac"/>
</dbReference>
<keyword evidence="3" id="KW-0963">Cytoplasm</keyword>
<evidence type="ECO:0000256" key="4">
    <source>
        <dbReference type="SAM" id="Coils"/>
    </source>
</evidence>
<evidence type="ECO:0000259" key="5">
    <source>
        <dbReference type="Pfam" id="PF01765"/>
    </source>
</evidence>
<accession>A0A2N2EAS5</accession>
<dbReference type="PANTHER" id="PTHR20982:SF3">
    <property type="entry name" value="MITOCHONDRIAL RIBOSOME RECYCLING FACTOR PSEUDO 1"/>
    <property type="match status" value="1"/>
</dbReference>
<sequence length="184" mass="21076">MNIYIQNKRNELDGSLDFFKKDLLTVKVGRANPAMLEGVFVEAYGVKNPLNAVCNIAVSDSRSMTLTPWDKAVTKSIEKGIIEANLGVGVLNDGDKIRINIPQMTEENRKEAVKKVNEKQEKARVSIRQIRDEIKSSIEEAFDSKEIGEDDKFRFIKDLDEEVERINSEIKEMRDRKEVEIMEI</sequence>
<comment type="similarity">
    <text evidence="1 3">Belongs to the RRF family.</text>
</comment>
<keyword evidence="4" id="KW-0175">Coiled coil</keyword>
<protein>
    <recommendedName>
        <fullName evidence="3">Ribosome-recycling factor</fullName>
        <shortName evidence="3">RRF</shortName>
    </recommendedName>
    <alternativeName>
        <fullName evidence="3">Ribosome-releasing factor</fullName>
    </alternativeName>
</protein>
<dbReference type="Gene3D" id="1.10.132.20">
    <property type="entry name" value="Ribosome-recycling factor"/>
    <property type="match status" value="1"/>
</dbReference>
<dbReference type="HAMAP" id="MF_00040">
    <property type="entry name" value="RRF"/>
    <property type="match status" value="1"/>
</dbReference>
<evidence type="ECO:0000256" key="1">
    <source>
        <dbReference type="ARBA" id="ARBA00005912"/>
    </source>
</evidence>
<dbReference type="GO" id="GO:0043023">
    <property type="term" value="F:ribosomal large subunit binding"/>
    <property type="evidence" value="ECO:0007669"/>
    <property type="project" value="TreeGrafter"/>
</dbReference>
<feature type="domain" description="Ribosome recycling factor" evidence="5">
    <location>
        <begin position="19"/>
        <end position="182"/>
    </location>
</feature>
<dbReference type="InterPro" id="IPR036191">
    <property type="entry name" value="RRF_sf"/>
</dbReference>
<dbReference type="SUPFAM" id="SSF55194">
    <property type="entry name" value="Ribosome recycling factor, RRF"/>
    <property type="match status" value="1"/>
</dbReference>
<dbReference type="AlphaFoldDB" id="A0A2N2EAS5"/>
<dbReference type="GO" id="GO:0005737">
    <property type="term" value="C:cytoplasm"/>
    <property type="evidence" value="ECO:0007669"/>
    <property type="project" value="UniProtKB-SubCell"/>
</dbReference>
<proteinExistence type="inferred from homology"/>
<evidence type="ECO:0000313" key="6">
    <source>
        <dbReference type="EMBL" id="PKM91820.1"/>
    </source>
</evidence>
<dbReference type="Gene3D" id="3.30.1360.40">
    <property type="match status" value="1"/>
</dbReference>
<dbReference type="Pfam" id="PF01765">
    <property type="entry name" value="RRF"/>
    <property type="match status" value="1"/>
</dbReference>